<sequence>MFVDKSLIDTFAPDGKLRASINLGNPVLANRPDAQVLPTGISVDLARKLAEKLSVELELVVFNTARDSVEAVASERADIGFFAVDPARGAAIAFTEPYLLIEGFYLVRHDSPFKDNADVDREGVRIAVGKGTAYDLFLSREIKSATLVRAASSQVVVETFLSDELDVAAGVKQVLEQELKRSPNLRLLDKRFMVIQQAMGLPKSKGEPAARFLREFVEEMKSTGFIDEAMRNHRVDGATLAPSASSNK</sequence>
<dbReference type="AlphaFoldDB" id="A0A158CC02"/>
<reference evidence="3" key="1">
    <citation type="submission" date="2016-01" db="EMBL/GenBank/DDBJ databases">
        <authorList>
            <person name="Peeters C."/>
        </authorList>
    </citation>
    <scope>NUCLEOTIDE SEQUENCE</scope>
    <source>
        <strain evidence="3">LMG 29322</strain>
    </source>
</reference>
<dbReference type="STRING" id="1777140.AWB79_05106"/>
<comment type="caution">
    <text evidence="3">The sequence shown here is derived from an EMBL/GenBank/DDBJ whole genome shotgun (WGS) entry which is preliminary data.</text>
</comment>
<dbReference type="SMART" id="SM00062">
    <property type="entry name" value="PBPb"/>
    <property type="match status" value="1"/>
</dbReference>
<dbReference type="SUPFAM" id="SSF53850">
    <property type="entry name" value="Periplasmic binding protein-like II"/>
    <property type="match status" value="1"/>
</dbReference>
<feature type="domain" description="Solute-binding protein family 3/N-terminal" evidence="2">
    <location>
        <begin position="16"/>
        <end position="237"/>
    </location>
</feature>
<evidence type="ECO:0000313" key="3">
    <source>
        <dbReference type="EMBL" id="SAK79830.1"/>
    </source>
</evidence>
<dbReference type="OrthoDB" id="571173at2"/>
<proteinExistence type="predicted"/>
<dbReference type="EMBL" id="FCOA02000020">
    <property type="protein sequence ID" value="SAK79830.1"/>
    <property type="molecule type" value="Genomic_DNA"/>
</dbReference>
<keyword evidence="4" id="KW-1185">Reference proteome</keyword>
<dbReference type="InterPro" id="IPR001638">
    <property type="entry name" value="Solute-binding_3/MltF_N"/>
</dbReference>
<gene>
    <name evidence="3" type="ORF">AWB79_05106</name>
</gene>
<protein>
    <submittedName>
        <fullName evidence="3">ABC amino acid transporter, periplasmic ligand binding protein</fullName>
    </submittedName>
</protein>
<dbReference type="Gene3D" id="3.40.190.10">
    <property type="entry name" value="Periplasmic binding protein-like II"/>
    <property type="match status" value="2"/>
</dbReference>
<dbReference type="Proteomes" id="UP000054851">
    <property type="component" value="Unassembled WGS sequence"/>
</dbReference>
<keyword evidence="1" id="KW-0732">Signal</keyword>
<name>A0A158CC02_9BURK</name>
<evidence type="ECO:0000256" key="1">
    <source>
        <dbReference type="ARBA" id="ARBA00022729"/>
    </source>
</evidence>
<dbReference type="RefSeq" id="WP_061170225.1">
    <property type="nucleotide sequence ID" value="NZ_FCOA02000020.1"/>
</dbReference>
<evidence type="ECO:0000259" key="2">
    <source>
        <dbReference type="SMART" id="SM00062"/>
    </source>
</evidence>
<dbReference type="PANTHER" id="PTHR35936:SF17">
    <property type="entry name" value="ARGININE-BINDING EXTRACELLULAR PROTEIN ARTP"/>
    <property type="match status" value="1"/>
</dbReference>
<dbReference type="CDD" id="cd13623">
    <property type="entry name" value="PBP2_AA_hypothetical"/>
    <property type="match status" value="1"/>
</dbReference>
<evidence type="ECO:0000313" key="4">
    <source>
        <dbReference type="Proteomes" id="UP000054851"/>
    </source>
</evidence>
<accession>A0A158CC02</accession>
<organism evidence="3 4">
    <name type="scientific">Caballeronia hypogeia</name>
    <dbReference type="NCBI Taxonomy" id="1777140"/>
    <lineage>
        <taxon>Bacteria</taxon>
        <taxon>Pseudomonadati</taxon>
        <taxon>Pseudomonadota</taxon>
        <taxon>Betaproteobacteria</taxon>
        <taxon>Burkholderiales</taxon>
        <taxon>Burkholderiaceae</taxon>
        <taxon>Caballeronia</taxon>
    </lineage>
</organism>
<dbReference type="PANTHER" id="PTHR35936">
    <property type="entry name" value="MEMBRANE-BOUND LYTIC MUREIN TRANSGLYCOSYLASE F"/>
    <property type="match status" value="1"/>
</dbReference>
<dbReference type="Pfam" id="PF00497">
    <property type="entry name" value="SBP_bac_3"/>
    <property type="match status" value="1"/>
</dbReference>